<feature type="region of interest" description="Disordered" evidence="1">
    <location>
        <begin position="242"/>
        <end position="263"/>
    </location>
</feature>
<protein>
    <recommendedName>
        <fullName evidence="2">Chorismate-utilising enzyme C-terminal domain-containing protein</fullName>
    </recommendedName>
</protein>
<dbReference type="RefSeq" id="WP_345528532.1">
    <property type="nucleotide sequence ID" value="NZ_BAABKN010000023.1"/>
</dbReference>
<gene>
    <name evidence="3" type="ORF">GCM10023350_38210</name>
</gene>
<accession>A0ABP8Z875</accession>
<evidence type="ECO:0000259" key="2">
    <source>
        <dbReference type="Pfam" id="PF00425"/>
    </source>
</evidence>
<dbReference type="InterPro" id="IPR005801">
    <property type="entry name" value="ADC_synthase"/>
</dbReference>
<evidence type="ECO:0000313" key="4">
    <source>
        <dbReference type="Proteomes" id="UP001499882"/>
    </source>
</evidence>
<dbReference type="Gene3D" id="3.60.120.10">
    <property type="entry name" value="Anthranilate synthase"/>
    <property type="match status" value="1"/>
</dbReference>
<name>A0ABP8Z875_9ACTN</name>
<dbReference type="InterPro" id="IPR019999">
    <property type="entry name" value="Anth_synth_I-like"/>
</dbReference>
<dbReference type="Pfam" id="PF00425">
    <property type="entry name" value="Chorismate_bind"/>
    <property type="match status" value="1"/>
</dbReference>
<comment type="caution">
    <text evidence="3">The sequence shown here is derived from an EMBL/GenBank/DDBJ whole genome shotgun (WGS) entry which is preliminary data.</text>
</comment>
<dbReference type="PANTHER" id="PTHR11236">
    <property type="entry name" value="AMINOBENZOATE/ANTHRANILATE SYNTHASE"/>
    <property type="match status" value="1"/>
</dbReference>
<dbReference type="SUPFAM" id="SSF56322">
    <property type="entry name" value="ADC synthase"/>
    <property type="match status" value="1"/>
</dbReference>
<evidence type="ECO:0000256" key="1">
    <source>
        <dbReference type="SAM" id="MobiDB-lite"/>
    </source>
</evidence>
<evidence type="ECO:0000313" key="3">
    <source>
        <dbReference type="EMBL" id="GAA4749440.1"/>
    </source>
</evidence>
<dbReference type="InterPro" id="IPR015890">
    <property type="entry name" value="Chorismate_C"/>
</dbReference>
<sequence length="425" mass="46385">MTSDPVSVFRSTAAAYPRCFWLDGGGAREWSGRRSLVGWLAPDDVSLTYDAGTRLVTRHAGGRAEVVGDDPFAVLEAELAAGSSSDQWFGYFGYACRPDLPASVGSGLPDAVWMRPSRVRLFDHGVLGQFRRFSGSPQAENLRDTRLTGYPWDADPSYAAAFNQVQEQLHAGNSYEVNLTYRATAESDLDPVTAYLRLRELNPAPYAGFVQHDVPGARGWLLSSSPERYALVGADRTLETKPIKGTAPRGATAAEDEELSRHLASDPKTRAENLMIVDLLRNDLSMVCEPGTVEVPALMEVESYESVHQLVSTVRGRLRPEVTTVQALRALFPAGSMTGAPKLRTMQVIEEVEDSPRGAYAGAFGWISADGRADLGVVIRSLMTAGDGRYLLGTGGGITVRSDVVDEWAESHWKADRLRRVFERS</sequence>
<proteinExistence type="predicted"/>
<reference evidence="4" key="1">
    <citation type="journal article" date="2019" name="Int. J. Syst. Evol. Microbiol.">
        <title>The Global Catalogue of Microorganisms (GCM) 10K type strain sequencing project: providing services to taxonomists for standard genome sequencing and annotation.</title>
        <authorList>
            <consortium name="The Broad Institute Genomics Platform"/>
            <consortium name="The Broad Institute Genome Sequencing Center for Infectious Disease"/>
            <person name="Wu L."/>
            <person name="Ma J."/>
        </authorList>
    </citation>
    <scope>NUCLEOTIDE SEQUENCE [LARGE SCALE GENOMIC DNA]</scope>
    <source>
        <strain evidence="4">JCM 18532</strain>
    </source>
</reference>
<dbReference type="Proteomes" id="UP001499882">
    <property type="component" value="Unassembled WGS sequence"/>
</dbReference>
<dbReference type="EMBL" id="BAABKN010000023">
    <property type="protein sequence ID" value="GAA4749440.1"/>
    <property type="molecule type" value="Genomic_DNA"/>
</dbReference>
<keyword evidence="4" id="KW-1185">Reference proteome</keyword>
<organism evidence="3 4">
    <name type="scientific">Nocardioides endophyticus</name>
    <dbReference type="NCBI Taxonomy" id="1353775"/>
    <lineage>
        <taxon>Bacteria</taxon>
        <taxon>Bacillati</taxon>
        <taxon>Actinomycetota</taxon>
        <taxon>Actinomycetes</taxon>
        <taxon>Propionibacteriales</taxon>
        <taxon>Nocardioidaceae</taxon>
        <taxon>Nocardioides</taxon>
    </lineage>
</organism>
<dbReference type="PANTHER" id="PTHR11236:SF18">
    <property type="entry name" value="AMINODEOXYCHORISMATE SYNTHASE"/>
    <property type="match status" value="1"/>
</dbReference>
<feature type="domain" description="Chorismate-utilising enzyme C-terminal" evidence="2">
    <location>
        <begin position="157"/>
        <end position="414"/>
    </location>
</feature>
<dbReference type="PRINTS" id="PR00095">
    <property type="entry name" value="ANTSNTHASEI"/>
</dbReference>